<feature type="region of interest" description="Disordered" evidence="1">
    <location>
        <begin position="115"/>
        <end position="152"/>
    </location>
</feature>
<organism evidence="2 3">
    <name type="scientific">Podospora appendiculata</name>
    <dbReference type="NCBI Taxonomy" id="314037"/>
    <lineage>
        <taxon>Eukaryota</taxon>
        <taxon>Fungi</taxon>
        <taxon>Dikarya</taxon>
        <taxon>Ascomycota</taxon>
        <taxon>Pezizomycotina</taxon>
        <taxon>Sordariomycetes</taxon>
        <taxon>Sordariomycetidae</taxon>
        <taxon>Sordariales</taxon>
        <taxon>Podosporaceae</taxon>
        <taxon>Podospora</taxon>
    </lineage>
</organism>
<evidence type="ECO:0000313" key="2">
    <source>
        <dbReference type="EMBL" id="KAK3681788.1"/>
    </source>
</evidence>
<gene>
    <name evidence="2" type="ORF">B0T22DRAFT_494774</name>
</gene>
<feature type="compositionally biased region" description="Basic residues" evidence="1">
    <location>
        <begin position="116"/>
        <end position="132"/>
    </location>
</feature>
<accession>A0AAE0WZV9</accession>
<evidence type="ECO:0000256" key="1">
    <source>
        <dbReference type="SAM" id="MobiDB-lite"/>
    </source>
</evidence>
<feature type="compositionally biased region" description="Low complexity" evidence="1">
    <location>
        <begin position="135"/>
        <end position="152"/>
    </location>
</feature>
<proteinExistence type="predicted"/>
<evidence type="ECO:0000313" key="3">
    <source>
        <dbReference type="Proteomes" id="UP001270362"/>
    </source>
</evidence>
<reference evidence="2" key="2">
    <citation type="submission" date="2023-06" db="EMBL/GenBank/DDBJ databases">
        <authorList>
            <consortium name="Lawrence Berkeley National Laboratory"/>
            <person name="Haridas S."/>
            <person name="Hensen N."/>
            <person name="Bonometti L."/>
            <person name="Westerberg I."/>
            <person name="Brannstrom I.O."/>
            <person name="Guillou S."/>
            <person name="Cros-Aarteil S."/>
            <person name="Calhoun S."/>
            <person name="Kuo A."/>
            <person name="Mondo S."/>
            <person name="Pangilinan J."/>
            <person name="Riley R."/>
            <person name="Labutti K."/>
            <person name="Andreopoulos B."/>
            <person name="Lipzen A."/>
            <person name="Chen C."/>
            <person name="Yanf M."/>
            <person name="Daum C."/>
            <person name="Ng V."/>
            <person name="Clum A."/>
            <person name="Steindorff A."/>
            <person name="Ohm R."/>
            <person name="Martin F."/>
            <person name="Silar P."/>
            <person name="Natvig D."/>
            <person name="Lalanne C."/>
            <person name="Gautier V."/>
            <person name="Ament-Velasquez S.L."/>
            <person name="Kruys A."/>
            <person name="Hutchinson M.I."/>
            <person name="Powell A.J."/>
            <person name="Barry K."/>
            <person name="Miller A.N."/>
            <person name="Grigoriev I.V."/>
            <person name="Debuchy R."/>
            <person name="Gladieux P."/>
            <person name="Thoren M.H."/>
            <person name="Johannesson H."/>
        </authorList>
    </citation>
    <scope>NUCLEOTIDE SEQUENCE</scope>
    <source>
        <strain evidence="2">CBS 314.62</strain>
    </source>
</reference>
<dbReference type="Proteomes" id="UP001270362">
    <property type="component" value="Unassembled WGS sequence"/>
</dbReference>
<dbReference type="AlphaFoldDB" id="A0AAE0WZV9"/>
<reference evidence="2" key="1">
    <citation type="journal article" date="2023" name="Mol. Phylogenet. Evol.">
        <title>Genome-scale phylogeny and comparative genomics of the fungal order Sordariales.</title>
        <authorList>
            <person name="Hensen N."/>
            <person name="Bonometti L."/>
            <person name="Westerberg I."/>
            <person name="Brannstrom I.O."/>
            <person name="Guillou S."/>
            <person name="Cros-Aarteil S."/>
            <person name="Calhoun S."/>
            <person name="Haridas S."/>
            <person name="Kuo A."/>
            <person name="Mondo S."/>
            <person name="Pangilinan J."/>
            <person name="Riley R."/>
            <person name="LaButti K."/>
            <person name="Andreopoulos B."/>
            <person name="Lipzen A."/>
            <person name="Chen C."/>
            <person name="Yan M."/>
            <person name="Daum C."/>
            <person name="Ng V."/>
            <person name="Clum A."/>
            <person name="Steindorff A."/>
            <person name="Ohm R.A."/>
            <person name="Martin F."/>
            <person name="Silar P."/>
            <person name="Natvig D.O."/>
            <person name="Lalanne C."/>
            <person name="Gautier V."/>
            <person name="Ament-Velasquez S.L."/>
            <person name="Kruys A."/>
            <person name="Hutchinson M.I."/>
            <person name="Powell A.J."/>
            <person name="Barry K."/>
            <person name="Miller A.N."/>
            <person name="Grigoriev I.V."/>
            <person name="Debuchy R."/>
            <person name="Gladieux P."/>
            <person name="Hiltunen Thoren M."/>
            <person name="Johannesson H."/>
        </authorList>
    </citation>
    <scope>NUCLEOTIDE SEQUENCE</scope>
    <source>
        <strain evidence="2">CBS 314.62</strain>
    </source>
</reference>
<keyword evidence="3" id="KW-1185">Reference proteome</keyword>
<dbReference type="EMBL" id="JAULSO010000006">
    <property type="protein sequence ID" value="KAK3681788.1"/>
    <property type="molecule type" value="Genomic_DNA"/>
</dbReference>
<sequence>MDFQYNRISAECTVAPCLRQVAGYVDHNPVAQFSACQSVFGFPVVPTVTLAVDPILSTSIATSTYIDVVISTSTVYSTLEQASTSYATVYQTATEYTTTLVNTLTTTVAPAVSAVPKKRSNKKRGHHKRGNCKHSTSSGLSSSSEAPSSTTSSSALFPIATNCPSLAEYSSACACLEPATVTEYASAATSVVLETATTTIPSTTEAVVTVAVTTVVVKPATATLVSTLTTLTATTTIATVTATPAPVVPQTFELVVADGPNAGVPVVTNGVSPAFTLAWVNGRIPVSLGLTSAGTIPFLTSNTAFKMYVRASTSAYGIVFFTTPSYASTTSYAWLPVTCSLAPSTLVMSCSTTGYGFTRFLSCGTTLGVCLGQRAYRQRTPFQCPGGVVVNASRTQPTQDLVEDYALHVQQGALTYDAMVLTAQWAWAGTVSLDGVEETTMFASQDAFEFILLSRVMGGDDCDQNVMVGDDFQYHAMLLQWNGPVAERRGLGVD</sequence>
<protein>
    <submittedName>
        <fullName evidence="2">Uncharacterized protein</fullName>
    </submittedName>
</protein>
<name>A0AAE0WZV9_9PEZI</name>
<comment type="caution">
    <text evidence="2">The sequence shown here is derived from an EMBL/GenBank/DDBJ whole genome shotgun (WGS) entry which is preliminary data.</text>
</comment>